<dbReference type="PANTHER" id="PTHR43004:SF19">
    <property type="entry name" value="BINDING MONOOXYGENASE, PUTATIVE (JCVI)-RELATED"/>
    <property type="match status" value="1"/>
</dbReference>
<sequence length="604" mass="65164">MHHDTDILIVGAGPTGLTLALELAAQIRQADDPIASPSPTISFRIIDKEPTRSDKSRALAIQPRTLELLNRHGSAATDLSARGRPASGVTMFVRGRRAVDIDVTDLGFDDTRFPLPLIVSQAETERFLEERLAACGVAVVERGVAATKVEQAGDGVVVTLVKGTAGENEQQQEEEEEEIVRCRYVVGCDGAHSTVRHASGLKFDGAPYPQDFILADTHIDWPPLDGLQGRMVAFLAGGLMVMFPFRDDSLVRLVVSRPGSTHPTGSASSSAPGGQQQQQQAPEPTLEDFQQALDSLYPGKPRGRLHSPVWMTRFRLHHRGVDAYRDGRLLVAGDAAHIHSPAGGQGMNAGIQDAVNLGWKLAAAVRGEKARRQGAGEEDGEVSELETLLDSYHAERYPVGRALLRGTDRLFSWATWTNPVWIALRNALVPLVVPWLVRDRGRRREGFRFMSEFSIAYRESAVVGTAAGFRGPVRGGDRPPDGKILGEDGGEAWLMDLCRGVVHHLLLFSGTGANAASAAELQRARDGFLNGGKPKTGVHVHIVYAVAKADGAEGCVDIGGQLHERYGFKGPGYVYIRPDAYMGHIGPLDSLGAVMSVATRQSCV</sequence>
<dbReference type="Gene3D" id="3.50.50.60">
    <property type="entry name" value="FAD/NAD(P)-binding domain"/>
    <property type="match status" value="1"/>
</dbReference>
<dbReference type="Pfam" id="PF01494">
    <property type="entry name" value="FAD_binding_3"/>
    <property type="match status" value="1"/>
</dbReference>
<reference evidence="7" key="1">
    <citation type="submission" date="2023-06" db="EMBL/GenBank/DDBJ databases">
        <title>Genome-scale phylogeny and comparative genomics of the fungal order Sordariales.</title>
        <authorList>
            <consortium name="Lawrence Berkeley National Laboratory"/>
            <person name="Hensen N."/>
            <person name="Bonometti L."/>
            <person name="Westerberg I."/>
            <person name="Brannstrom I.O."/>
            <person name="Guillou S."/>
            <person name="Cros-Aarteil S."/>
            <person name="Calhoun S."/>
            <person name="Haridas S."/>
            <person name="Kuo A."/>
            <person name="Mondo S."/>
            <person name="Pangilinan J."/>
            <person name="Riley R."/>
            <person name="Labutti K."/>
            <person name="Andreopoulos B."/>
            <person name="Lipzen A."/>
            <person name="Chen C."/>
            <person name="Yanf M."/>
            <person name="Daum C."/>
            <person name="Ng V."/>
            <person name="Clum A."/>
            <person name="Steindorff A."/>
            <person name="Ohm R."/>
            <person name="Martin F."/>
            <person name="Silar P."/>
            <person name="Natvig D."/>
            <person name="Lalanne C."/>
            <person name="Gautier V."/>
            <person name="Ament-Velasquez S.L."/>
            <person name="Kruys A."/>
            <person name="Hutchinson M.I."/>
            <person name="Powell A.J."/>
            <person name="Barry K."/>
            <person name="Miller A.N."/>
            <person name="Grigoriev I.V."/>
            <person name="Debuchy R."/>
            <person name="Gladieux P."/>
            <person name="Thoren M.H."/>
            <person name="Johannesson H."/>
        </authorList>
    </citation>
    <scope>NUCLEOTIDE SEQUENCE</scope>
    <source>
        <strain evidence="7">8032-3</strain>
    </source>
</reference>
<dbReference type="EMBL" id="MU838998">
    <property type="protein sequence ID" value="KAK1772044.1"/>
    <property type="molecule type" value="Genomic_DNA"/>
</dbReference>
<dbReference type="Proteomes" id="UP001244011">
    <property type="component" value="Unassembled WGS sequence"/>
</dbReference>
<keyword evidence="2" id="KW-0285">Flavoprotein</keyword>
<evidence type="ECO:0000259" key="6">
    <source>
        <dbReference type="Pfam" id="PF01494"/>
    </source>
</evidence>
<evidence type="ECO:0000256" key="5">
    <source>
        <dbReference type="SAM" id="MobiDB-lite"/>
    </source>
</evidence>
<evidence type="ECO:0000313" key="8">
    <source>
        <dbReference type="Proteomes" id="UP001244011"/>
    </source>
</evidence>
<dbReference type="InterPro" id="IPR002938">
    <property type="entry name" value="FAD-bd"/>
</dbReference>
<dbReference type="GO" id="GO:0016709">
    <property type="term" value="F:oxidoreductase activity, acting on paired donors, with incorporation or reduction of molecular oxygen, NAD(P)H as one donor, and incorporation of one atom of oxygen"/>
    <property type="evidence" value="ECO:0007669"/>
    <property type="project" value="UniProtKB-ARBA"/>
</dbReference>
<feature type="compositionally biased region" description="Low complexity" evidence="5">
    <location>
        <begin position="258"/>
        <end position="284"/>
    </location>
</feature>
<evidence type="ECO:0000256" key="3">
    <source>
        <dbReference type="ARBA" id="ARBA00022827"/>
    </source>
</evidence>
<accession>A0AAJ0C8D3</accession>
<dbReference type="Gene3D" id="3.40.30.120">
    <property type="match status" value="1"/>
</dbReference>
<dbReference type="SUPFAM" id="SSF51905">
    <property type="entry name" value="FAD/NAD(P)-binding domain"/>
    <property type="match status" value="1"/>
</dbReference>
<name>A0AAJ0C8D3_9PEZI</name>
<dbReference type="InterPro" id="IPR050641">
    <property type="entry name" value="RIFMO-like"/>
</dbReference>
<dbReference type="Gene3D" id="3.30.70.2450">
    <property type="match status" value="1"/>
</dbReference>
<dbReference type="AlphaFoldDB" id="A0AAJ0C8D3"/>
<proteinExistence type="predicted"/>
<comment type="cofactor">
    <cofactor evidence="1">
        <name>FAD</name>
        <dbReference type="ChEBI" id="CHEBI:57692"/>
    </cofactor>
</comment>
<feature type="domain" description="FAD-binding" evidence="6">
    <location>
        <begin position="4"/>
        <end position="405"/>
    </location>
</feature>
<evidence type="ECO:0000256" key="2">
    <source>
        <dbReference type="ARBA" id="ARBA00022630"/>
    </source>
</evidence>
<dbReference type="GO" id="GO:0071949">
    <property type="term" value="F:FAD binding"/>
    <property type="evidence" value="ECO:0007669"/>
    <property type="project" value="InterPro"/>
</dbReference>
<evidence type="ECO:0000256" key="1">
    <source>
        <dbReference type="ARBA" id="ARBA00001974"/>
    </source>
</evidence>
<organism evidence="7 8">
    <name type="scientific">Phialemonium atrogriseum</name>
    <dbReference type="NCBI Taxonomy" id="1093897"/>
    <lineage>
        <taxon>Eukaryota</taxon>
        <taxon>Fungi</taxon>
        <taxon>Dikarya</taxon>
        <taxon>Ascomycota</taxon>
        <taxon>Pezizomycotina</taxon>
        <taxon>Sordariomycetes</taxon>
        <taxon>Sordariomycetidae</taxon>
        <taxon>Cephalothecales</taxon>
        <taxon>Cephalothecaceae</taxon>
        <taxon>Phialemonium</taxon>
    </lineage>
</organism>
<dbReference type="PRINTS" id="PR00420">
    <property type="entry name" value="RNGMNOXGNASE"/>
</dbReference>
<dbReference type="GeneID" id="85312797"/>
<dbReference type="RefSeq" id="XP_060288257.1">
    <property type="nucleotide sequence ID" value="XM_060429610.1"/>
</dbReference>
<protein>
    <submittedName>
        <fullName evidence="7">FAD binding domain-containing protein</fullName>
    </submittedName>
</protein>
<dbReference type="InterPro" id="IPR036188">
    <property type="entry name" value="FAD/NAD-bd_sf"/>
</dbReference>
<dbReference type="PANTHER" id="PTHR43004">
    <property type="entry name" value="TRK SYSTEM POTASSIUM UPTAKE PROTEIN"/>
    <property type="match status" value="1"/>
</dbReference>
<evidence type="ECO:0000313" key="7">
    <source>
        <dbReference type="EMBL" id="KAK1772044.1"/>
    </source>
</evidence>
<keyword evidence="8" id="KW-1185">Reference proteome</keyword>
<gene>
    <name evidence="7" type="ORF">QBC33DRAFT_555204</name>
</gene>
<feature type="region of interest" description="Disordered" evidence="5">
    <location>
        <begin position="256"/>
        <end position="285"/>
    </location>
</feature>
<keyword evidence="4" id="KW-0560">Oxidoreductase</keyword>
<keyword evidence="3" id="KW-0274">FAD</keyword>
<evidence type="ECO:0000256" key="4">
    <source>
        <dbReference type="ARBA" id="ARBA00023002"/>
    </source>
</evidence>
<comment type="caution">
    <text evidence="7">The sequence shown here is derived from an EMBL/GenBank/DDBJ whole genome shotgun (WGS) entry which is preliminary data.</text>
</comment>